<keyword evidence="2" id="KW-1185">Reference proteome</keyword>
<evidence type="ECO:0000313" key="2">
    <source>
        <dbReference type="Proteomes" id="UP001148662"/>
    </source>
</evidence>
<organism evidence="1 2">
    <name type="scientific">Phlebia brevispora</name>
    <dbReference type="NCBI Taxonomy" id="194682"/>
    <lineage>
        <taxon>Eukaryota</taxon>
        <taxon>Fungi</taxon>
        <taxon>Dikarya</taxon>
        <taxon>Basidiomycota</taxon>
        <taxon>Agaricomycotina</taxon>
        <taxon>Agaricomycetes</taxon>
        <taxon>Polyporales</taxon>
        <taxon>Meruliaceae</taxon>
        <taxon>Phlebia</taxon>
    </lineage>
</organism>
<protein>
    <submittedName>
        <fullName evidence="1">Uncharacterized protein</fullName>
    </submittedName>
</protein>
<dbReference type="EMBL" id="JANHOG010000456">
    <property type="protein sequence ID" value="KAJ3554174.1"/>
    <property type="molecule type" value="Genomic_DNA"/>
</dbReference>
<dbReference type="Proteomes" id="UP001148662">
    <property type="component" value="Unassembled WGS sequence"/>
</dbReference>
<accession>A0ACC1T6F8</accession>
<name>A0ACC1T6F8_9APHY</name>
<sequence>MASDERWDLEQTSVKAAVACPKIRFGLAEFSRRREILSQISSAWSMKYADTTTRNTQVDENRPHKRSIFHVEPDPLPPEPEVLPPPPQPAPFALPPTRFGRLRRPPKAFQDMVPSAAPRQLEYKQAASLLPPPSSHSTPEPQIESHDPSPIPQPMQPESWYETEPDQFGFFRRYRTKPARDMDDEASPDPLTDTRNIAPATSEKRPEPDPLRSWGSTISQQIKGAVDWFAPFLNVTVFRLMYWVYTGSTSKSTGEIDRLVNDVLLSPDFDREHLRGFSMSREEKRLDKAVRSAAYLPGDNWLEDSAEILMPKERVSHASMDAVPTTRVDGIWRRDIVAIADSICKDTVLAHQRHFNAFEQWHRDPDSGKEQRIHGEVYTSDAMLEEEAKVRSMPRNPADDPNVEYCVMPFTLYSDGTALANFGTASLWTGYMHDAGLSKEIRCKANSFAAHHIAYFPSLPKDIQDRYKDVYGQPPSKDVLKFMKTELVHAIWLLVLNLTLMEAYINGFLVHCGDGILRRMFIRFFLYCSDYPERVLMLCLKFLANCPCPNCYTLKRDVPQMGLPLDMRRRAHKRIDNASLQADIAAARDAIFLKGAAVDGVVVKALLNERSMLPTRNAFSIRLASTGFNAYAMFAPDMLHTFELGVWRTIFVHILRVLNGIDKKLLAEFDRRFRRVPTFGTETIRRFHNNVSELKKLAARDYEDILQCVIPCIEGLLPAPLERVVFDMLWHLLLWHAMAKLRMHTEPTIRILEHVTTDLGRAVRIFAHKSKAIPTYELKRESDARKRREIATKKSSENPKRTATTGERKIRHLNMKTFKWHDLPHVAEFIRKFGTTENFSTQWGETEHKRVKRWYGLTSKNKHEGQIAMKQERAKIMRFIKQHEIEAGTSPTVQETQADEYFGFKDDEKEDLVPTRFDIHHQIGEGQRFREDLHTLVAKNPEDRALKNFVPDLLDHLLSRILENQFNGEEHSFTNEQRSYVRIVANRIYRHQVMCVNYTTYNARRDQDSINPRTHADIMLLNPGEDDVPEDRRHPYWYARVYGIFHANVQYLGPEGRWLEPRRMEFLWVRWFGRDLSAPCGFGARRLPRIGFVDGEDSDWFCFLDPSLVIRGVHVIPAFHFDKFNADDGQLVKSALEGARSGDDQSDYKHYYVNIFVDRDMIMRYLGGGIGHHLLRGLVNIADTLKTILGDSFSLSYEDEEMADGEDEQEDEELDFDEEDALFADESDEEQSGSEAGIEEEGAAGAES</sequence>
<proteinExistence type="predicted"/>
<gene>
    <name evidence="1" type="ORF">NM688_g3242</name>
</gene>
<evidence type="ECO:0000313" key="1">
    <source>
        <dbReference type="EMBL" id="KAJ3554174.1"/>
    </source>
</evidence>
<comment type="caution">
    <text evidence="1">The sequence shown here is derived from an EMBL/GenBank/DDBJ whole genome shotgun (WGS) entry which is preliminary data.</text>
</comment>
<reference evidence="1" key="1">
    <citation type="submission" date="2022-07" db="EMBL/GenBank/DDBJ databases">
        <title>Genome Sequence of Phlebia brevispora.</title>
        <authorList>
            <person name="Buettner E."/>
        </authorList>
    </citation>
    <scope>NUCLEOTIDE SEQUENCE</scope>
    <source>
        <strain evidence="1">MPL23</strain>
    </source>
</reference>